<protein>
    <submittedName>
        <fullName evidence="2">Uncharacterized protein</fullName>
    </submittedName>
</protein>
<reference evidence="2 3" key="1">
    <citation type="submission" date="2020-04" db="EMBL/GenBank/DDBJ databases">
        <title>MicrobeNet Type strains.</title>
        <authorList>
            <person name="Nicholson A.C."/>
        </authorList>
    </citation>
    <scope>NUCLEOTIDE SEQUENCE [LARGE SCALE GENOMIC DNA]</scope>
    <source>
        <strain evidence="2 3">CCUG 69612</strain>
    </source>
</reference>
<gene>
    <name evidence="2" type="ORF">HF992_02765</name>
</gene>
<evidence type="ECO:0000313" key="2">
    <source>
        <dbReference type="EMBL" id="NKZ19777.1"/>
    </source>
</evidence>
<keyword evidence="1" id="KW-0472">Membrane</keyword>
<keyword evidence="1" id="KW-0812">Transmembrane</keyword>
<sequence length="62" mass="7044">MKLSMVAFLKAHFLTISTLLVTSLLVPAEGLMMSIQLWIILPLALLFWLFSSVVYLSQRSLF</sequence>
<organism evidence="2 3">
    <name type="scientific">Streptococcus ovuberis</name>
    <dbReference type="NCBI Taxonomy" id="1936207"/>
    <lineage>
        <taxon>Bacteria</taxon>
        <taxon>Bacillati</taxon>
        <taxon>Bacillota</taxon>
        <taxon>Bacilli</taxon>
        <taxon>Lactobacillales</taxon>
        <taxon>Streptococcaceae</taxon>
        <taxon>Streptococcus</taxon>
    </lineage>
</organism>
<keyword evidence="1" id="KW-1133">Transmembrane helix</keyword>
<proteinExistence type="predicted"/>
<accession>A0A7X6N047</accession>
<keyword evidence="3" id="KW-1185">Reference proteome</keyword>
<comment type="caution">
    <text evidence="2">The sequence shown here is derived from an EMBL/GenBank/DDBJ whole genome shotgun (WGS) entry which is preliminary data.</text>
</comment>
<dbReference type="EMBL" id="JAAXPR010000003">
    <property type="protein sequence ID" value="NKZ19777.1"/>
    <property type="molecule type" value="Genomic_DNA"/>
</dbReference>
<feature type="transmembrane region" description="Helical" evidence="1">
    <location>
        <begin position="38"/>
        <end position="56"/>
    </location>
</feature>
<name>A0A7X6N047_9STRE</name>
<evidence type="ECO:0000256" key="1">
    <source>
        <dbReference type="SAM" id="Phobius"/>
    </source>
</evidence>
<dbReference type="Proteomes" id="UP000522720">
    <property type="component" value="Unassembled WGS sequence"/>
</dbReference>
<dbReference type="RefSeq" id="WP_168548531.1">
    <property type="nucleotide sequence ID" value="NZ_JAAXPR010000003.1"/>
</dbReference>
<dbReference type="AlphaFoldDB" id="A0A7X6N047"/>
<evidence type="ECO:0000313" key="3">
    <source>
        <dbReference type="Proteomes" id="UP000522720"/>
    </source>
</evidence>